<name>A0A0R0A9Z8_9GAMM</name>
<dbReference type="OrthoDB" id="3199327at2"/>
<reference evidence="6 7" key="1">
    <citation type="submission" date="2015-10" db="EMBL/GenBank/DDBJ databases">
        <title>Genome sequencing and analysis of members of genus Stenotrophomonas.</title>
        <authorList>
            <person name="Patil P.P."/>
            <person name="Midha S."/>
            <person name="Patil P.B."/>
        </authorList>
    </citation>
    <scope>NUCLEOTIDE SEQUENCE [LARGE SCALE GENOMIC DNA]</scope>
    <source>
        <strain evidence="6 7">JCM 16536</strain>
    </source>
</reference>
<dbReference type="Pfam" id="PF07690">
    <property type="entry name" value="MFS_1"/>
    <property type="match status" value="1"/>
</dbReference>
<dbReference type="PANTHER" id="PTHR11360">
    <property type="entry name" value="MONOCARBOXYLATE TRANSPORTER"/>
    <property type="match status" value="1"/>
</dbReference>
<feature type="transmembrane region" description="Helical" evidence="4">
    <location>
        <begin position="105"/>
        <end position="126"/>
    </location>
</feature>
<keyword evidence="1 4" id="KW-0812">Transmembrane</keyword>
<evidence type="ECO:0000313" key="6">
    <source>
        <dbReference type="EMBL" id="KRG41772.1"/>
    </source>
</evidence>
<comment type="caution">
    <text evidence="6">The sequence shown here is derived from an EMBL/GenBank/DDBJ whole genome shotgun (WGS) entry which is preliminary data.</text>
</comment>
<evidence type="ECO:0000313" key="7">
    <source>
        <dbReference type="Proteomes" id="UP000051802"/>
    </source>
</evidence>
<gene>
    <name evidence="6" type="ORF">ARC20_11195</name>
</gene>
<dbReference type="PANTHER" id="PTHR11360:SF290">
    <property type="entry name" value="MONOCARBOXYLATE MFS PERMEASE"/>
    <property type="match status" value="1"/>
</dbReference>
<dbReference type="GO" id="GO:0022857">
    <property type="term" value="F:transmembrane transporter activity"/>
    <property type="evidence" value="ECO:0007669"/>
    <property type="project" value="InterPro"/>
</dbReference>
<dbReference type="InterPro" id="IPR036259">
    <property type="entry name" value="MFS_trans_sf"/>
</dbReference>
<protein>
    <recommendedName>
        <fullName evidence="5">Major facilitator superfamily (MFS) profile domain-containing protein</fullName>
    </recommendedName>
</protein>
<accession>A0A0R0A9Z8</accession>
<dbReference type="InterPro" id="IPR011701">
    <property type="entry name" value="MFS"/>
</dbReference>
<sequence length="414" mass="41987">MFRSPAPPIDHNWPLVAAGALVGCVGIGVVFSLAVLLAPMGAATGWSRAGLSAAMTLAFLAAGLAAFGWGALSDRFGPRPVVLAGALLLGLACQLAARAGSLLQFQLAFGVLMGVAMASFFTPVIAATAASFERRRNLAVSLVSAGVGVAPLTMSPLVAWLITHYDWRQTLQIVGLLAWVLSVPAVVFLRASPGASAGQAEVGVAADAPMTLAQALRSRAFLVLGLTFFACCAAHSGPIFHTVSYAMGCGLPVTAAVTIYSVEGAAGLGGRLLFGLAADRLGAKPVLVTGLLVQALAAASYLAVDQLGGFYAVALVFGMAYGGTMPLYASLARQAFPARILGSVFGAASLLSGLGMALGPFVGGWLFDRFGSYAWMYLGSMGVGLAAVAMALLFPSTARPAPPRAVSPGRGVPA</sequence>
<dbReference type="Proteomes" id="UP000051802">
    <property type="component" value="Unassembled WGS sequence"/>
</dbReference>
<dbReference type="RefSeq" id="WP_057646924.1">
    <property type="nucleotide sequence ID" value="NZ_LLXU01000085.1"/>
</dbReference>
<dbReference type="InterPro" id="IPR020846">
    <property type="entry name" value="MFS_dom"/>
</dbReference>
<dbReference type="STRING" id="676599.ARC20_11195"/>
<feature type="transmembrane region" description="Helical" evidence="4">
    <location>
        <begin position="138"/>
        <end position="163"/>
    </location>
</feature>
<feature type="transmembrane region" description="Helical" evidence="4">
    <location>
        <begin position="49"/>
        <end position="69"/>
    </location>
</feature>
<feature type="transmembrane region" description="Helical" evidence="4">
    <location>
        <begin position="286"/>
        <end position="304"/>
    </location>
</feature>
<keyword evidence="2 4" id="KW-1133">Transmembrane helix</keyword>
<dbReference type="AlphaFoldDB" id="A0A0R0A9Z8"/>
<feature type="transmembrane region" description="Helical" evidence="4">
    <location>
        <begin position="220"/>
        <end position="241"/>
    </location>
</feature>
<evidence type="ECO:0000259" key="5">
    <source>
        <dbReference type="PROSITE" id="PS50850"/>
    </source>
</evidence>
<evidence type="ECO:0000256" key="3">
    <source>
        <dbReference type="ARBA" id="ARBA00023136"/>
    </source>
</evidence>
<feature type="transmembrane region" description="Helical" evidence="4">
    <location>
        <begin position="12"/>
        <end position="37"/>
    </location>
</feature>
<dbReference type="EMBL" id="LLXU01000085">
    <property type="protein sequence ID" value="KRG41772.1"/>
    <property type="molecule type" value="Genomic_DNA"/>
</dbReference>
<feature type="transmembrane region" description="Helical" evidence="4">
    <location>
        <begin position="310"/>
        <end position="328"/>
    </location>
</feature>
<feature type="transmembrane region" description="Helical" evidence="4">
    <location>
        <begin position="340"/>
        <end position="367"/>
    </location>
</feature>
<evidence type="ECO:0000256" key="2">
    <source>
        <dbReference type="ARBA" id="ARBA00022989"/>
    </source>
</evidence>
<dbReference type="PROSITE" id="PS51257">
    <property type="entry name" value="PROKAR_LIPOPROTEIN"/>
    <property type="match status" value="1"/>
</dbReference>
<dbReference type="SUPFAM" id="SSF103473">
    <property type="entry name" value="MFS general substrate transporter"/>
    <property type="match status" value="1"/>
</dbReference>
<feature type="transmembrane region" description="Helical" evidence="4">
    <location>
        <begin position="169"/>
        <end position="189"/>
    </location>
</feature>
<dbReference type="CDD" id="cd17355">
    <property type="entry name" value="MFS_YcxA_like"/>
    <property type="match status" value="1"/>
</dbReference>
<organism evidence="6 7">
    <name type="scientific">Stenotrophomonas panacihumi</name>
    <dbReference type="NCBI Taxonomy" id="676599"/>
    <lineage>
        <taxon>Bacteria</taxon>
        <taxon>Pseudomonadati</taxon>
        <taxon>Pseudomonadota</taxon>
        <taxon>Gammaproteobacteria</taxon>
        <taxon>Lysobacterales</taxon>
        <taxon>Lysobacteraceae</taxon>
        <taxon>Stenotrophomonas</taxon>
    </lineage>
</organism>
<evidence type="ECO:0000256" key="1">
    <source>
        <dbReference type="ARBA" id="ARBA00022692"/>
    </source>
</evidence>
<dbReference type="Gene3D" id="1.20.1250.20">
    <property type="entry name" value="MFS general substrate transporter like domains"/>
    <property type="match status" value="1"/>
</dbReference>
<evidence type="ECO:0000256" key="4">
    <source>
        <dbReference type="SAM" id="Phobius"/>
    </source>
</evidence>
<feature type="transmembrane region" description="Helical" evidence="4">
    <location>
        <begin position="253"/>
        <end position="274"/>
    </location>
</feature>
<feature type="domain" description="Major facilitator superfamily (MFS) profile" evidence="5">
    <location>
        <begin position="12"/>
        <end position="399"/>
    </location>
</feature>
<proteinExistence type="predicted"/>
<dbReference type="PROSITE" id="PS50850">
    <property type="entry name" value="MFS"/>
    <property type="match status" value="1"/>
</dbReference>
<keyword evidence="3 4" id="KW-0472">Membrane</keyword>
<keyword evidence="7" id="KW-1185">Reference proteome</keyword>
<feature type="transmembrane region" description="Helical" evidence="4">
    <location>
        <begin position="373"/>
        <end position="394"/>
    </location>
</feature>
<dbReference type="InterPro" id="IPR050327">
    <property type="entry name" value="Proton-linked_MCT"/>
</dbReference>